<evidence type="ECO:0000256" key="7">
    <source>
        <dbReference type="ARBA" id="ARBA00022519"/>
    </source>
</evidence>
<evidence type="ECO:0000256" key="8">
    <source>
        <dbReference type="ARBA" id="ARBA00022692"/>
    </source>
</evidence>
<reference evidence="13 14" key="1">
    <citation type="submission" date="2016-10" db="EMBL/GenBank/DDBJ databases">
        <authorList>
            <person name="de Groot N.N."/>
        </authorList>
    </citation>
    <scope>NUCLEOTIDE SEQUENCE [LARGE SCALE GENOMIC DNA]</scope>
    <source>
        <strain evidence="13 14">HL3</strain>
    </source>
</reference>
<dbReference type="AlphaFoldDB" id="A0A1I1QIB4"/>
<comment type="subunit">
    <text evidence="11">Component of the lipopolysaccharide transport and assembly complex. The LptBFG transporter is composed of two ATP-binding proteins (LptB) and two transmembrane proteins (LptF and LptG).</text>
</comment>
<evidence type="ECO:0000256" key="5">
    <source>
        <dbReference type="ARBA" id="ARBA00022448"/>
    </source>
</evidence>
<feature type="transmembrane region" description="Helical" evidence="12">
    <location>
        <begin position="12"/>
        <end position="32"/>
    </location>
</feature>
<evidence type="ECO:0000256" key="1">
    <source>
        <dbReference type="ARBA" id="ARBA00002265"/>
    </source>
</evidence>
<accession>A0A1I1QIB4</accession>
<dbReference type="OrthoDB" id="9778062at2"/>
<dbReference type="RefSeq" id="WP_093427746.1">
    <property type="nucleotide sequence ID" value="NZ_FOMJ01000002.1"/>
</dbReference>
<evidence type="ECO:0000256" key="2">
    <source>
        <dbReference type="ARBA" id="ARBA00004429"/>
    </source>
</evidence>
<feature type="transmembrane region" description="Helical" evidence="12">
    <location>
        <begin position="98"/>
        <end position="119"/>
    </location>
</feature>
<dbReference type="GO" id="GO:0055085">
    <property type="term" value="P:transmembrane transport"/>
    <property type="evidence" value="ECO:0007669"/>
    <property type="project" value="InterPro"/>
</dbReference>
<keyword evidence="9 12" id="KW-1133">Transmembrane helix</keyword>
<keyword evidence="14" id="KW-1185">Reference proteome</keyword>
<feature type="transmembrane region" description="Helical" evidence="12">
    <location>
        <begin position="301"/>
        <end position="322"/>
    </location>
</feature>
<organism evidence="13 14">
    <name type="scientific">Thiohalospira halophila DSM 15071</name>
    <dbReference type="NCBI Taxonomy" id="1123397"/>
    <lineage>
        <taxon>Bacteria</taxon>
        <taxon>Pseudomonadati</taxon>
        <taxon>Pseudomonadota</taxon>
        <taxon>Gammaproteobacteria</taxon>
        <taxon>Thiohalospirales</taxon>
        <taxon>Thiohalospiraceae</taxon>
        <taxon>Thiohalospira</taxon>
    </lineage>
</organism>
<protein>
    <recommendedName>
        <fullName evidence="4">Lipopolysaccharide export system permease protein LptF</fullName>
    </recommendedName>
</protein>
<feature type="transmembrane region" description="Helical" evidence="12">
    <location>
        <begin position="334"/>
        <end position="354"/>
    </location>
</feature>
<dbReference type="InterPro" id="IPR030922">
    <property type="entry name" value="LptF"/>
</dbReference>
<dbReference type="PANTHER" id="PTHR33529:SF7">
    <property type="entry name" value="LIPOPOLYSACCHARIDE EXPORT SYSTEM PERMEASE PROTEIN LPTF"/>
    <property type="match status" value="1"/>
</dbReference>
<comment type="similarity">
    <text evidence="3">Belongs to the LptF/LptG family.</text>
</comment>
<proteinExistence type="inferred from homology"/>
<keyword evidence="7" id="KW-0997">Cell inner membrane</keyword>
<dbReference type="Proteomes" id="UP000198611">
    <property type="component" value="Unassembled WGS sequence"/>
</dbReference>
<keyword evidence="6" id="KW-1003">Cell membrane</keyword>
<dbReference type="PANTHER" id="PTHR33529">
    <property type="entry name" value="SLR0882 PROTEIN-RELATED"/>
    <property type="match status" value="1"/>
</dbReference>
<dbReference type="Pfam" id="PF03739">
    <property type="entry name" value="LptF_LptG"/>
    <property type="match status" value="1"/>
</dbReference>
<gene>
    <name evidence="13" type="ORF">SAMN05660831_01100</name>
</gene>
<dbReference type="NCBIfam" id="TIGR04407">
    <property type="entry name" value="LptF_YjgP"/>
    <property type="match status" value="1"/>
</dbReference>
<comment type="function">
    <text evidence="1">Part of the ABC transporter complex LptBFG involved in the translocation of lipopolysaccharide (LPS) from the inner membrane to the outer membrane.</text>
</comment>
<dbReference type="InterPro" id="IPR005495">
    <property type="entry name" value="LptG/LptF_permease"/>
</dbReference>
<dbReference type="GO" id="GO:0015920">
    <property type="term" value="P:lipopolysaccharide transport"/>
    <property type="evidence" value="ECO:0007669"/>
    <property type="project" value="TreeGrafter"/>
</dbReference>
<feature type="transmembrane region" description="Helical" evidence="12">
    <location>
        <begin position="52"/>
        <end position="77"/>
    </location>
</feature>
<dbReference type="STRING" id="1123397.SAMN05660831_01100"/>
<evidence type="ECO:0000256" key="10">
    <source>
        <dbReference type="ARBA" id="ARBA00023136"/>
    </source>
</evidence>
<sequence length="366" mass="39870">MILDRYLAREIGANWVGAALVLTLIFAGQQVVRILDRVVSGDLKGPVVLDLVGYTLLGNLTILLPFALYLAILLGIGRLYRDSEMAAMAACGYGELQVARTVGAFALVVTLISLAWGLWGSPWAERSFQQTWEAASRTTGVAGLTPGAFNEFSTRDGPGVLYAEGVERDTGELTGVFIRTPALEAGESVIVAATGRQFRDPLSGRRFLELEDGARYEGEPGRGDFRITAFERQRVHLPAPDPVVVDDLATLPTAALLASDDPEFRAEFHWRLAIPLSTLPLALLAVPLARTSPRQGRYSRLFTALLLFMLYGNLMGLARGWVESGKVPEPVGLWWVHALVLILAGAMLAGGQRLRQPRKRPRRTPA</sequence>
<evidence type="ECO:0000313" key="14">
    <source>
        <dbReference type="Proteomes" id="UP000198611"/>
    </source>
</evidence>
<dbReference type="GO" id="GO:0043190">
    <property type="term" value="C:ATP-binding cassette (ABC) transporter complex"/>
    <property type="evidence" value="ECO:0007669"/>
    <property type="project" value="InterPro"/>
</dbReference>
<keyword evidence="8 12" id="KW-0812">Transmembrane</keyword>
<evidence type="ECO:0000256" key="3">
    <source>
        <dbReference type="ARBA" id="ARBA00007725"/>
    </source>
</evidence>
<keyword evidence="10 12" id="KW-0472">Membrane</keyword>
<keyword evidence="5" id="KW-0813">Transport</keyword>
<name>A0A1I1QIB4_9GAMM</name>
<evidence type="ECO:0000256" key="11">
    <source>
        <dbReference type="ARBA" id="ARBA00026081"/>
    </source>
</evidence>
<evidence type="ECO:0000256" key="4">
    <source>
        <dbReference type="ARBA" id="ARBA00014213"/>
    </source>
</evidence>
<evidence type="ECO:0000313" key="13">
    <source>
        <dbReference type="EMBL" id="SFD19558.1"/>
    </source>
</evidence>
<evidence type="ECO:0000256" key="12">
    <source>
        <dbReference type="SAM" id="Phobius"/>
    </source>
</evidence>
<dbReference type="EMBL" id="FOMJ01000002">
    <property type="protein sequence ID" value="SFD19558.1"/>
    <property type="molecule type" value="Genomic_DNA"/>
</dbReference>
<comment type="subcellular location">
    <subcellularLocation>
        <location evidence="2">Cell inner membrane</location>
        <topology evidence="2">Multi-pass membrane protein</topology>
    </subcellularLocation>
</comment>
<feature type="transmembrane region" description="Helical" evidence="12">
    <location>
        <begin position="268"/>
        <end position="289"/>
    </location>
</feature>
<evidence type="ECO:0000256" key="6">
    <source>
        <dbReference type="ARBA" id="ARBA00022475"/>
    </source>
</evidence>
<evidence type="ECO:0000256" key="9">
    <source>
        <dbReference type="ARBA" id="ARBA00022989"/>
    </source>
</evidence>